<dbReference type="GO" id="GO:0008270">
    <property type="term" value="F:zinc ion binding"/>
    <property type="evidence" value="ECO:0007669"/>
    <property type="project" value="UniProtKB-KW"/>
</dbReference>
<dbReference type="OrthoDB" id="8922241at2759"/>
<dbReference type="Pfam" id="PF00096">
    <property type="entry name" value="zf-C2H2"/>
    <property type="match status" value="2"/>
</dbReference>
<dbReference type="GO" id="GO:0000981">
    <property type="term" value="F:DNA-binding transcription factor activity, RNA polymerase II-specific"/>
    <property type="evidence" value="ECO:0007669"/>
    <property type="project" value="TreeGrafter"/>
</dbReference>
<protein>
    <recommendedName>
        <fullName evidence="7">C2H2-type domain-containing protein</fullName>
    </recommendedName>
</protein>
<accession>A0A9W8HVG7</accession>
<gene>
    <name evidence="8" type="ORF">H4R20_006097</name>
</gene>
<evidence type="ECO:0000313" key="8">
    <source>
        <dbReference type="EMBL" id="KAJ2794819.1"/>
    </source>
</evidence>
<dbReference type="Proteomes" id="UP001140094">
    <property type="component" value="Unassembled WGS sequence"/>
</dbReference>
<feature type="compositionally biased region" description="Low complexity" evidence="6">
    <location>
        <begin position="24"/>
        <end position="33"/>
    </location>
</feature>
<evidence type="ECO:0000256" key="3">
    <source>
        <dbReference type="ARBA" id="ARBA00022771"/>
    </source>
</evidence>
<dbReference type="PROSITE" id="PS00028">
    <property type="entry name" value="ZINC_FINGER_C2H2_1"/>
    <property type="match status" value="2"/>
</dbReference>
<keyword evidence="4" id="KW-0862">Zinc</keyword>
<dbReference type="SUPFAM" id="SSF57667">
    <property type="entry name" value="beta-beta-alpha zinc fingers"/>
    <property type="match status" value="2"/>
</dbReference>
<evidence type="ECO:0000256" key="1">
    <source>
        <dbReference type="ARBA" id="ARBA00022723"/>
    </source>
</evidence>
<dbReference type="PANTHER" id="PTHR23235:SF120">
    <property type="entry name" value="KRUPPEL-LIKE FACTOR 15"/>
    <property type="match status" value="1"/>
</dbReference>
<feature type="domain" description="C2H2-type" evidence="7">
    <location>
        <begin position="148"/>
        <end position="176"/>
    </location>
</feature>
<feature type="domain" description="C2H2-type" evidence="7">
    <location>
        <begin position="90"/>
        <end position="119"/>
    </location>
</feature>
<dbReference type="Gene3D" id="3.30.160.60">
    <property type="entry name" value="Classic Zinc Finger"/>
    <property type="match status" value="3"/>
</dbReference>
<organism evidence="8 9">
    <name type="scientific">Coemansia guatemalensis</name>
    <dbReference type="NCBI Taxonomy" id="2761395"/>
    <lineage>
        <taxon>Eukaryota</taxon>
        <taxon>Fungi</taxon>
        <taxon>Fungi incertae sedis</taxon>
        <taxon>Zoopagomycota</taxon>
        <taxon>Kickxellomycotina</taxon>
        <taxon>Kickxellomycetes</taxon>
        <taxon>Kickxellales</taxon>
        <taxon>Kickxellaceae</taxon>
        <taxon>Coemansia</taxon>
    </lineage>
</organism>
<comment type="caution">
    <text evidence="8">The sequence shown here is derived from an EMBL/GenBank/DDBJ whole genome shotgun (WGS) entry which is preliminary data.</text>
</comment>
<feature type="region of interest" description="Disordered" evidence="6">
    <location>
        <begin position="21"/>
        <end position="72"/>
    </location>
</feature>
<dbReference type="FunFam" id="3.30.160.60:FF:002343">
    <property type="entry name" value="Zinc finger protein 33A"/>
    <property type="match status" value="1"/>
</dbReference>
<evidence type="ECO:0000256" key="4">
    <source>
        <dbReference type="ARBA" id="ARBA00022833"/>
    </source>
</evidence>
<dbReference type="EMBL" id="JANBUO010002396">
    <property type="protein sequence ID" value="KAJ2794819.1"/>
    <property type="molecule type" value="Genomic_DNA"/>
</dbReference>
<dbReference type="AlphaFoldDB" id="A0A9W8HVG7"/>
<dbReference type="InterPro" id="IPR013087">
    <property type="entry name" value="Znf_C2H2_type"/>
</dbReference>
<dbReference type="PANTHER" id="PTHR23235">
    <property type="entry name" value="KRUEPPEL-LIKE TRANSCRIPTION FACTOR"/>
    <property type="match status" value="1"/>
</dbReference>
<dbReference type="SMART" id="SM00355">
    <property type="entry name" value="ZnF_C2H2"/>
    <property type="match status" value="3"/>
</dbReference>
<dbReference type="GO" id="GO:0000978">
    <property type="term" value="F:RNA polymerase II cis-regulatory region sequence-specific DNA binding"/>
    <property type="evidence" value="ECO:0007669"/>
    <property type="project" value="TreeGrafter"/>
</dbReference>
<evidence type="ECO:0000313" key="9">
    <source>
        <dbReference type="Proteomes" id="UP001140094"/>
    </source>
</evidence>
<evidence type="ECO:0000256" key="5">
    <source>
        <dbReference type="PROSITE-ProRule" id="PRU00042"/>
    </source>
</evidence>
<keyword evidence="2" id="KW-0677">Repeat</keyword>
<reference evidence="8" key="1">
    <citation type="submission" date="2022-07" db="EMBL/GenBank/DDBJ databases">
        <title>Phylogenomic reconstructions and comparative analyses of Kickxellomycotina fungi.</title>
        <authorList>
            <person name="Reynolds N.K."/>
            <person name="Stajich J.E."/>
            <person name="Barry K."/>
            <person name="Grigoriev I.V."/>
            <person name="Crous P."/>
            <person name="Smith M.E."/>
        </authorList>
    </citation>
    <scope>NUCLEOTIDE SEQUENCE</scope>
    <source>
        <strain evidence="8">NRRL 1565</strain>
    </source>
</reference>
<dbReference type="FunFam" id="3.30.160.60:FF:000125">
    <property type="entry name" value="Putative zinc finger protein 143"/>
    <property type="match status" value="1"/>
</dbReference>
<proteinExistence type="predicted"/>
<feature type="domain" description="C2H2-type" evidence="7">
    <location>
        <begin position="120"/>
        <end position="147"/>
    </location>
</feature>
<evidence type="ECO:0000256" key="2">
    <source>
        <dbReference type="ARBA" id="ARBA00022737"/>
    </source>
</evidence>
<name>A0A9W8HVG7_9FUNG</name>
<evidence type="ECO:0000259" key="7">
    <source>
        <dbReference type="PROSITE" id="PS50157"/>
    </source>
</evidence>
<keyword evidence="3 5" id="KW-0863">Zinc-finger</keyword>
<keyword evidence="1" id="KW-0479">Metal-binding</keyword>
<evidence type="ECO:0000256" key="6">
    <source>
        <dbReference type="SAM" id="MobiDB-lite"/>
    </source>
</evidence>
<dbReference type="PROSITE" id="PS50157">
    <property type="entry name" value="ZINC_FINGER_C2H2_2"/>
    <property type="match status" value="3"/>
</dbReference>
<dbReference type="InterPro" id="IPR036236">
    <property type="entry name" value="Znf_C2H2_sf"/>
</dbReference>
<sequence>MISVNPANISNLGSHQMLMGAKPAATEAAATTASPKRRGRKTGGEASGSSAKKRKASGQATQSRTCDVHSGNFKYSSDRASGSEGSCQEIKCPHPECDKSFTRKYNLKSHERTHTDERPYQCDICEQRFSRNHDLKRHKKIHTGARPFLCQFCNRGFARADALSRHTSKGPTCKRTASAARSKAAAAPGSSMPMTAAPGSMPAPAPAYFINAVEFDSISQCHKQ</sequence>
<keyword evidence="9" id="KW-1185">Reference proteome</keyword>